<keyword evidence="3 5" id="KW-0687">Ribonucleoprotein</keyword>
<evidence type="ECO:0000256" key="1">
    <source>
        <dbReference type="ARBA" id="ARBA00006227"/>
    </source>
</evidence>
<organism evidence="8 9">
    <name type="scientific">Candidatus Chloroploca asiatica</name>
    <dbReference type="NCBI Taxonomy" id="1506545"/>
    <lineage>
        <taxon>Bacteria</taxon>
        <taxon>Bacillati</taxon>
        <taxon>Chloroflexota</taxon>
        <taxon>Chloroflexia</taxon>
        <taxon>Chloroflexales</taxon>
        <taxon>Chloroflexineae</taxon>
        <taxon>Oscillochloridaceae</taxon>
        <taxon>Candidatus Chloroploca</taxon>
    </lineage>
</organism>
<dbReference type="Pfam" id="PF00572">
    <property type="entry name" value="Ribosomal_L13"/>
    <property type="match status" value="1"/>
</dbReference>
<protein>
    <recommendedName>
        <fullName evidence="4 5">Large ribosomal subunit protein uL13</fullName>
    </recommendedName>
</protein>
<comment type="caution">
    <text evidence="8">The sequence shown here is derived from an EMBL/GenBank/DDBJ whole genome shotgun (WGS) entry which is preliminary data.</text>
</comment>
<sequence>MKTYHQKASEIQRDWYVVDATDQVLGRFATQIATLLRGKHKPTYTPSNDGGDFVVVVNCEKIKIMGRKADQKIYYRHTGYPGGLKATPYRMMLAKHPDRILRTAVKGMLPKNRLGRRLLGKLRIYAGPNHPHTAQQPKIWTPRYS</sequence>
<evidence type="ECO:0000256" key="5">
    <source>
        <dbReference type="HAMAP-Rule" id="MF_01366"/>
    </source>
</evidence>
<dbReference type="Gene3D" id="3.90.1180.10">
    <property type="entry name" value="Ribosomal protein L13"/>
    <property type="match status" value="1"/>
</dbReference>
<comment type="function">
    <text evidence="5 7">This protein is one of the early assembly proteins of the 50S ribosomal subunit, although it is not seen to bind rRNA by itself. It is important during the early stages of 50S assembly.</text>
</comment>
<evidence type="ECO:0000256" key="2">
    <source>
        <dbReference type="ARBA" id="ARBA00022980"/>
    </source>
</evidence>
<dbReference type="AlphaFoldDB" id="A0A2H3KQK3"/>
<accession>A0A2H3KQK3</accession>
<dbReference type="GO" id="GO:0006412">
    <property type="term" value="P:translation"/>
    <property type="evidence" value="ECO:0007669"/>
    <property type="project" value="UniProtKB-UniRule"/>
</dbReference>
<dbReference type="GO" id="GO:0022625">
    <property type="term" value="C:cytosolic large ribosomal subunit"/>
    <property type="evidence" value="ECO:0007669"/>
    <property type="project" value="TreeGrafter"/>
</dbReference>
<evidence type="ECO:0000313" key="9">
    <source>
        <dbReference type="Proteomes" id="UP000220922"/>
    </source>
</evidence>
<dbReference type="GO" id="GO:0017148">
    <property type="term" value="P:negative regulation of translation"/>
    <property type="evidence" value="ECO:0007669"/>
    <property type="project" value="TreeGrafter"/>
</dbReference>
<reference evidence="8 9" key="1">
    <citation type="submission" date="2016-05" db="EMBL/GenBank/DDBJ databases">
        <authorList>
            <person name="Lavstsen T."/>
            <person name="Jespersen J.S."/>
        </authorList>
    </citation>
    <scope>NUCLEOTIDE SEQUENCE [LARGE SCALE GENOMIC DNA]</scope>
    <source>
        <strain evidence="8 9">B7-9</strain>
    </source>
</reference>
<dbReference type="OrthoDB" id="9801330at2"/>
<keyword evidence="9" id="KW-1185">Reference proteome</keyword>
<keyword evidence="2 5" id="KW-0689">Ribosomal protein</keyword>
<comment type="subunit">
    <text evidence="5">Part of the 50S ribosomal subunit.</text>
</comment>
<dbReference type="RefSeq" id="WP_097650786.1">
    <property type="nucleotide sequence ID" value="NZ_LYXE01000031.1"/>
</dbReference>
<dbReference type="NCBIfam" id="TIGR01066">
    <property type="entry name" value="rplM_bact"/>
    <property type="match status" value="1"/>
</dbReference>
<dbReference type="InterPro" id="IPR005823">
    <property type="entry name" value="Ribosomal_uL13_bac-type"/>
</dbReference>
<dbReference type="PANTHER" id="PTHR11545:SF2">
    <property type="entry name" value="LARGE RIBOSOMAL SUBUNIT PROTEIN UL13M"/>
    <property type="match status" value="1"/>
</dbReference>
<dbReference type="EMBL" id="LYXE01000031">
    <property type="protein sequence ID" value="PDW00699.1"/>
    <property type="molecule type" value="Genomic_DNA"/>
</dbReference>
<dbReference type="HAMAP" id="MF_01366">
    <property type="entry name" value="Ribosomal_uL13"/>
    <property type="match status" value="1"/>
</dbReference>
<dbReference type="PIRSF" id="PIRSF002181">
    <property type="entry name" value="Ribosomal_L13"/>
    <property type="match status" value="1"/>
</dbReference>
<name>A0A2H3KQK3_9CHLR</name>
<dbReference type="PANTHER" id="PTHR11545">
    <property type="entry name" value="RIBOSOMAL PROTEIN L13"/>
    <property type="match status" value="1"/>
</dbReference>
<dbReference type="GO" id="GO:0003735">
    <property type="term" value="F:structural constituent of ribosome"/>
    <property type="evidence" value="ECO:0007669"/>
    <property type="project" value="InterPro"/>
</dbReference>
<evidence type="ECO:0000256" key="4">
    <source>
        <dbReference type="ARBA" id="ARBA00035201"/>
    </source>
</evidence>
<dbReference type="InterPro" id="IPR005822">
    <property type="entry name" value="Ribosomal_uL13"/>
</dbReference>
<dbReference type="GO" id="GO:0003729">
    <property type="term" value="F:mRNA binding"/>
    <property type="evidence" value="ECO:0007669"/>
    <property type="project" value="TreeGrafter"/>
</dbReference>
<dbReference type="SUPFAM" id="SSF52161">
    <property type="entry name" value="Ribosomal protein L13"/>
    <property type="match status" value="1"/>
</dbReference>
<comment type="similarity">
    <text evidence="1 5 6">Belongs to the universal ribosomal protein uL13 family.</text>
</comment>
<dbReference type="InterPro" id="IPR036899">
    <property type="entry name" value="Ribosomal_uL13_sf"/>
</dbReference>
<evidence type="ECO:0000256" key="7">
    <source>
        <dbReference type="RuleBase" id="RU003878"/>
    </source>
</evidence>
<evidence type="ECO:0000313" key="8">
    <source>
        <dbReference type="EMBL" id="PDW00699.1"/>
    </source>
</evidence>
<dbReference type="PROSITE" id="PS00783">
    <property type="entry name" value="RIBOSOMAL_L13"/>
    <property type="match status" value="1"/>
</dbReference>
<dbReference type="CDD" id="cd00392">
    <property type="entry name" value="Ribosomal_L13"/>
    <property type="match status" value="1"/>
</dbReference>
<evidence type="ECO:0000256" key="6">
    <source>
        <dbReference type="RuleBase" id="RU003877"/>
    </source>
</evidence>
<dbReference type="InterPro" id="IPR023563">
    <property type="entry name" value="Ribosomal_uL13_CS"/>
</dbReference>
<evidence type="ECO:0000256" key="3">
    <source>
        <dbReference type="ARBA" id="ARBA00023274"/>
    </source>
</evidence>
<dbReference type="FunFam" id="3.90.1180.10:FF:000001">
    <property type="entry name" value="50S ribosomal protein L13"/>
    <property type="match status" value="1"/>
</dbReference>
<proteinExistence type="inferred from homology"/>
<dbReference type="Proteomes" id="UP000220922">
    <property type="component" value="Unassembled WGS sequence"/>
</dbReference>
<gene>
    <name evidence="5 7" type="primary">rplM</name>
    <name evidence="8" type="ORF">A9Q02_08770</name>
</gene>